<evidence type="ECO:0008006" key="3">
    <source>
        <dbReference type="Google" id="ProtNLM"/>
    </source>
</evidence>
<dbReference type="InterPro" id="IPR011006">
    <property type="entry name" value="CheY-like_superfamily"/>
</dbReference>
<dbReference type="RefSeq" id="WP_146445633.1">
    <property type="nucleotide sequence ID" value="NZ_SJPR01000004.1"/>
</dbReference>
<accession>A0A5C6A928</accession>
<dbReference type="Proteomes" id="UP000317421">
    <property type="component" value="Unassembled WGS sequence"/>
</dbReference>
<dbReference type="AlphaFoldDB" id="A0A5C6A928"/>
<dbReference type="Gene3D" id="3.40.50.2300">
    <property type="match status" value="1"/>
</dbReference>
<sequence>MAPPPVPRQTLPKVRWIGPATGPEFGPCRTLVRRDARLFDFDPYGKPDLTVLACPRPLVETAATQALLAEVGAARLVQLLGVWCEGEGRTGRVVEGVQRVFWHAWPSWWRQWTAAHTSPPDSHAVSQSAAFQRTTPQRLVRIDTPDGALAGGLQAALDAQGIPATWSRRSLAVGADAIVWDGMQFGGREAVRLAAVCGAARLERVPVVVLLDFPRPETVAAVRAIGADAVLGKPFDIAQLVELLQFVSPRHAVRGESLAPSPRVPTPVLENLAA</sequence>
<dbReference type="SUPFAM" id="SSF52172">
    <property type="entry name" value="CheY-like"/>
    <property type="match status" value="1"/>
</dbReference>
<dbReference type="EMBL" id="SJPR01000004">
    <property type="protein sequence ID" value="TWT95818.1"/>
    <property type="molecule type" value="Genomic_DNA"/>
</dbReference>
<reference evidence="1 2" key="1">
    <citation type="submission" date="2019-02" db="EMBL/GenBank/DDBJ databases">
        <title>Deep-cultivation of Planctomycetes and their phenomic and genomic characterization uncovers novel biology.</title>
        <authorList>
            <person name="Wiegand S."/>
            <person name="Jogler M."/>
            <person name="Boedeker C."/>
            <person name="Pinto D."/>
            <person name="Vollmers J."/>
            <person name="Rivas-Marin E."/>
            <person name="Kohn T."/>
            <person name="Peeters S.H."/>
            <person name="Heuer A."/>
            <person name="Rast P."/>
            <person name="Oberbeckmann S."/>
            <person name="Bunk B."/>
            <person name="Jeske O."/>
            <person name="Meyerdierks A."/>
            <person name="Storesund J.E."/>
            <person name="Kallscheuer N."/>
            <person name="Luecker S."/>
            <person name="Lage O.M."/>
            <person name="Pohl T."/>
            <person name="Merkel B.J."/>
            <person name="Hornburger P."/>
            <person name="Mueller R.-W."/>
            <person name="Bruemmer F."/>
            <person name="Labrenz M."/>
            <person name="Spormann A.M."/>
            <person name="Op Den Camp H."/>
            <person name="Overmann J."/>
            <person name="Amann R."/>
            <person name="Jetten M.S.M."/>
            <person name="Mascher T."/>
            <person name="Medema M.H."/>
            <person name="Devos D.P."/>
            <person name="Kaster A.-K."/>
            <person name="Ovreas L."/>
            <person name="Rohde M."/>
            <person name="Galperin M.Y."/>
            <person name="Jogler C."/>
        </authorList>
    </citation>
    <scope>NUCLEOTIDE SEQUENCE [LARGE SCALE GENOMIC DNA]</scope>
    <source>
        <strain evidence="1 2">Pla108</strain>
    </source>
</reference>
<protein>
    <recommendedName>
        <fullName evidence="3">Response regulatory domain-containing protein</fullName>
    </recommendedName>
</protein>
<name>A0A5C6A928_9BACT</name>
<gene>
    <name evidence="1" type="ORF">Pla108_28950</name>
</gene>
<proteinExistence type="predicted"/>
<organism evidence="1 2">
    <name type="scientific">Botrimarina colliarenosi</name>
    <dbReference type="NCBI Taxonomy" id="2528001"/>
    <lineage>
        <taxon>Bacteria</taxon>
        <taxon>Pseudomonadati</taxon>
        <taxon>Planctomycetota</taxon>
        <taxon>Planctomycetia</taxon>
        <taxon>Pirellulales</taxon>
        <taxon>Lacipirellulaceae</taxon>
        <taxon>Botrimarina</taxon>
    </lineage>
</organism>
<evidence type="ECO:0000313" key="1">
    <source>
        <dbReference type="EMBL" id="TWT95818.1"/>
    </source>
</evidence>
<evidence type="ECO:0000313" key="2">
    <source>
        <dbReference type="Proteomes" id="UP000317421"/>
    </source>
</evidence>
<keyword evidence="2" id="KW-1185">Reference proteome</keyword>
<comment type="caution">
    <text evidence="1">The sequence shown here is derived from an EMBL/GenBank/DDBJ whole genome shotgun (WGS) entry which is preliminary data.</text>
</comment>
<dbReference type="OrthoDB" id="267963at2"/>